<gene>
    <name evidence="2" type="ORF">P4447_17050</name>
</gene>
<name>A0ABU6NF87_9BACI</name>
<feature type="region of interest" description="Disordered" evidence="1">
    <location>
        <begin position="137"/>
        <end position="158"/>
    </location>
</feature>
<comment type="caution">
    <text evidence="2">The sequence shown here is derived from an EMBL/GenBank/DDBJ whole genome shotgun (WGS) entry which is preliminary data.</text>
</comment>
<feature type="compositionally biased region" description="Basic and acidic residues" evidence="1">
    <location>
        <begin position="149"/>
        <end position="158"/>
    </location>
</feature>
<dbReference type="EMBL" id="JARMQG010000272">
    <property type="protein sequence ID" value="MED3564131.1"/>
    <property type="molecule type" value="Genomic_DNA"/>
</dbReference>
<evidence type="ECO:0000313" key="2">
    <source>
        <dbReference type="EMBL" id="MED3564131.1"/>
    </source>
</evidence>
<evidence type="ECO:0000313" key="3">
    <source>
        <dbReference type="Proteomes" id="UP001330749"/>
    </source>
</evidence>
<protein>
    <submittedName>
        <fullName evidence="2">Uncharacterized protein</fullName>
    </submittedName>
</protein>
<keyword evidence="3" id="KW-1185">Reference proteome</keyword>
<evidence type="ECO:0000256" key="1">
    <source>
        <dbReference type="SAM" id="MobiDB-lite"/>
    </source>
</evidence>
<sequence>MEYKKGSTGFSLEFNDKEERHFERFVNELKQHDEFNSLTSKNEFLALIINEGVASLQQKTSIMLDNHKSGNLFDFSELLTTVFNERLATILQYKNDTVTIENGFPFSHDLLLSLIPDINWLNNEKEYPMEKKHYLASLDKPLTPSPNNGKDRSAENSD</sequence>
<dbReference type="RefSeq" id="WP_327969252.1">
    <property type="nucleotide sequence ID" value="NZ_JARMQG010000272.1"/>
</dbReference>
<reference evidence="2 3" key="1">
    <citation type="submission" date="2023-03" db="EMBL/GenBank/DDBJ databases">
        <title>Bacillus Genome Sequencing.</title>
        <authorList>
            <person name="Dunlap C."/>
        </authorList>
    </citation>
    <scope>NUCLEOTIDE SEQUENCE [LARGE SCALE GENOMIC DNA]</scope>
    <source>
        <strain evidence="2 3">B-14544</strain>
    </source>
</reference>
<accession>A0ABU6NF87</accession>
<dbReference type="Proteomes" id="UP001330749">
    <property type="component" value="Unassembled WGS sequence"/>
</dbReference>
<organism evidence="2 3">
    <name type="scientific">Bacillus xiapuensis</name>
    <dbReference type="NCBI Taxonomy" id="2014075"/>
    <lineage>
        <taxon>Bacteria</taxon>
        <taxon>Bacillati</taxon>
        <taxon>Bacillota</taxon>
        <taxon>Bacilli</taxon>
        <taxon>Bacillales</taxon>
        <taxon>Bacillaceae</taxon>
        <taxon>Bacillus</taxon>
    </lineage>
</organism>
<proteinExistence type="predicted"/>